<dbReference type="Proteomes" id="UP001642464">
    <property type="component" value="Unassembled WGS sequence"/>
</dbReference>
<reference evidence="1 2" key="1">
    <citation type="submission" date="2024-02" db="EMBL/GenBank/DDBJ databases">
        <authorList>
            <person name="Chen Y."/>
            <person name="Shah S."/>
            <person name="Dougan E. K."/>
            <person name="Thang M."/>
            <person name="Chan C."/>
        </authorList>
    </citation>
    <scope>NUCLEOTIDE SEQUENCE [LARGE SCALE GENOMIC DNA]</scope>
</reference>
<evidence type="ECO:0000313" key="1">
    <source>
        <dbReference type="EMBL" id="CAK8990568.1"/>
    </source>
</evidence>
<proteinExistence type="predicted"/>
<organism evidence="1 2">
    <name type="scientific">Durusdinium trenchii</name>
    <dbReference type="NCBI Taxonomy" id="1381693"/>
    <lineage>
        <taxon>Eukaryota</taxon>
        <taxon>Sar</taxon>
        <taxon>Alveolata</taxon>
        <taxon>Dinophyceae</taxon>
        <taxon>Suessiales</taxon>
        <taxon>Symbiodiniaceae</taxon>
        <taxon>Durusdinium</taxon>
    </lineage>
</organism>
<accession>A0ABP0HK14</accession>
<sequence length="64" mass="7459">MARGKVAKKVKKKDKAWSNGRRKFKAQDPVYRGMKIDEQPLGLLFGTVWWRRCRKAQPRSPSDA</sequence>
<evidence type="ECO:0008006" key="3">
    <source>
        <dbReference type="Google" id="ProtNLM"/>
    </source>
</evidence>
<keyword evidence="2" id="KW-1185">Reference proteome</keyword>
<comment type="caution">
    <text evidence="1">The sequence shown here is derived from an EMBL/GenBank/DDBJ whole genome shotgun (WGS) entry which is preliminary data.</text>
</comment>
<evidence type="ECO:0000313" key="2">
    <source>
        <dbReference type="Proteomes" id="UP001642464"/>
    </source>
</evidence>
<name>A0ABP0HK14_9DINO</name>
<gene>
    <name evidence="1" type="ORF">SCF082_LOCUS2292</name>
</gene>
<protein>
    <recommendedName>
        <fullName evidence="3">40S ribosomal protein S25</fullName>
    </recommendedName>
</protein>
<dbReference type="EMBL" id="CAXAMM010001114">
    <property type="protein sequence ID" value="CAK8990568.1"/>
    <property type="molecule type" value="Genomic_DNA"/>
</dbReference>